<evidence type="ECO:0000313" key="2">
    <source>
        <dbReference type="Proteomes" id="UP000526501"/>
    </source>
</evidence>
<comment type="caution">
    <text evidence="1">The sequence shown here is derived from an EMBL/GenBank/DDBJ whole genome shotgun (WGS) entry which is preliminary data.</text>
</comment>
<reference evidence="1 2" key="1">
    <citation type="submission" date="2020-07" db="EMBL/GenBank/DDBJ databases">
        <authorList>
            <person name="Feng X."/>
        </authorList>
    </citation>
    <scope>NUCLEOTIDE SEQUENCE [LARGE SCALE GENOMIC DNA]</scope>
    <source>
        <strain evidence="1 2">JCM23202</strain>
    </source>
</reference>
<sequence>MRELSLRDEYIAQVVSGRSFTEVGGLWGVVNEKCSVASRNGAVSIKMVDILAEDDPHWVKFQNRMSSFGVQDYKCISADIGSPGFDCSVVKSDIVHCSGVLYHHPDPMLMLSKLREMTGEYLVLTSVISQERVENRKGTFQVPPSGVVFVPSLRDEERDVLKVYWQEDVGIDVARGIIDKVPYDLSKSGPWWWLPTENALRSMIEVAGFEIESSDLTWSGNALTSLLKIRDA</sequence>
<accession>A0A7X1B7C3</accession>
<dbReference type="Proteomes" id="UP000526501">
    <property type="component" value="Unassembled WGS sequence"/>
</dbReference>
<organism evidence="1 2">
    <name type="scientific">Pelagicoccus albus</name>
    <dbReference type="NCBI Taxonomy" id="415222"/>
    <lineage>
        <taxon>Bacteria</taxon>
        <taxon>Pseudomonadati</taxon>
        <taxon>Verrucomicrobiota</taxon>
        <taxon>Opitutia</taxon>
        <taxon>Puniceicoccales</taxon>
        <taxon>Pelagicoccaceae</taxon>
        <taxon>Pelagicoccus</taxon>
    </lineage>
</organism>
<keyword evidence="2" id="KW-1185">Reference proteome</keyword>
<protein>
    <recommendedName>
        <fullName evidence="3">Methyltransferase domain-containing protein</fullName>
    </recommendedName>
</protein>
<dbReference type="RefSeq" id="WP_185660800.1">
    <property type="nucleotide sequence ID" value="NZ_CAWPOO010000012.1"/>
</dbReference>
<dbReference type="Gene3D" id="3.40.50.150">
    <property type="entry name" value="Vaccinia Virus protein VP39"/>
    <property type="match status" value="1"/>
</dbReference>
<dbReference type="SUPFAM" id="SSF53335">
    <property type="entry name" value="S-adenosyl-L-methionine-dependent methyltransferases"/>
    <property type="match status" value="1"/>
</dbReference>
<proteinExistence type="predicted"/>
<dbReference type="InterPro" id="IPR029063">
    <property type="entry name" value="SAM-dependent_MTases_sf"/>
</dbReference>
<name>A0A7X1B7C3_9BACT</name>
<dbReference type="EMBL" id="JACHVC010000012">
    <property type="protein sequence ID" value="MBC2606931.1"/>
    <property type="molecule type" value="Genomic_DNA"/>
</dbReference>
<evidence type="ECO:0008006" key="3">
    <source>
        <dbReference type="Google" id="ProtNLM"/>
    </source>
</evidence>
<dbReference type="AlphaFoldDB" id="A0A7X1B7C3"/>
<evidence type="ECO:0000313" key="1">
    <source>
        <dbReference type="EMBL" id="MBC2606931.1"/>
    </source>
</evidence>
<gene>
    <name evidence="1" type="ORF">H5P27_12835</name>
</gene>